<protein>
    <submittedName>
        <fullName evidence="2">Uncharacterized protein</fullName>
    </submittedName>
</protein>
<comment type="caution">
    <text evidence="2">The sequence shown here is derived from an EMBL/GenBank/DDBJ whole genome shotgun (WGS) entry which is preliminary data.</text>
</comment>
<proteinExistence type="predicted"/>
<evidence type="ECO:0000256" key="1">
    <source>
        <dbReference type="SAM" id="SignalP"/>
    </source>
</evidence>
<feature type="signal peptide" evidence="1">
    <location>
        <begin position="1"/>
        <end position="20"/>
    </location>
</feature>
<sequence>MRIDLSLPLLFATLSSFTTSASIGKNVENKDNPSIKESNEAFQLTVRGSNSYTTNICPDYGYKYNDYEISGNTICVVKNGNSPNSPCFRISTSTNSFMDYPTSYPRGATGIIRRVCNISVDESYNRVVSCQPDDTAKCEPIKTNTQCSTMKQAVKFYMYNGQFCKCDNSKNPKTIGCSSPISVGENREAPVKSTSTTTSDTCTTTSDTCTTTSDTCTTTSDTCTTTSDTCTTTSDTCTTTSDTCTTTSDTCTTTSDTCTTTSDTCTTTSDTCTTTSDTCTTTSDTCTTTSDTCTTTSDTCTTTSDTCTTTSDTCTTTATETCTTTTPVSPICVDDGCSYNSYKISKGKLCVYRGNSKKTIFCFKFDSSQKSFFDYPYKYSGEATGLRKRVCTISNKNGDASSVKCIIDPSARCEPIGRDNSVDPCKFSKKGCSSFVSNQKLCTCKNPGKNSSKSCAWSI</sequence>
<reference evidence="2 3" key="1">
    <citation type="journal article" date="2018" name="MBio">
        <title>Comparative Genomics Reveals the Core Gene Toolbox for the Fungus-Insect Symbiosis.</title>
        <authorList>
            <person name="Wang Y."/>
            <person name="Stata M."/>
            <person name="Wang W."/>
            <person name="Stajich J.E."/>
            <person name="White M.M."/>
            <person name="Moncalvo J.M."/>
        </authorList>
    </citation>
    <scope>NUCLEOTIDE SEQUENCE [LARGE SCALE GENOMIC DNA]</scope>
    <source>
        <strain evidence="2 3">SC-DP-2</strain>
    </source>
</reference>
<gene>
    <name evidence="2" type="ORF">BB560_005318</name>
</gene>
<dbReference type="STRING" id="133381.A0A2T9Z6S9"/>
<evidence type="ECO:0000313" key="3">
    <source>
        <dbReference type="Proteomes" id="UP000245609"/>
    </source>
</evidence>
<accession>A0A2T9Z6S9</accession>
<dbReference type="Proteomes" id="UP000245609">
    <property type="component" value="Unassembled WGS sequence"/>
</dbReference>
<keyword evidence="1" id="KW-0732">Signal</keyword>
<dbReference type="AlphaFoldDB" id="A0A2T9Z6S9"/>
<feature type="chain" id="PRO_5015433895" evidence="1">
    <location>
        <begin position="21"/>
        <end position="459"/>
    </location>
</feature>
<organism evidence="2 3">
    <name type="scientific">Smittium megazygosporum</name>
    <dbReference type="NCBI Taxonomy" id="133381"/>
    <lineage>
        <taxon>Eukaryota</taxon>
        <taxon>Fungi</taxon>
        <taxon>Fungi incertae sedis</taxon>
        <taxon>Zoopagomycota</taxon>
        <taxon>Kickxellomycotina</taxon>
        <taxon>Harpellomycetes</taxon>
        <taxon>Harpellales</taxon>
        <taxon>Legeriomycetaceae</taxon>
        <taxon>Smittium</taxon>
    </lineage>
</organism>
<evidence type="ECO:0000313" key="2">
    <source>
        <dbReference type="EMBL" id="PVV00306.1"/>
    </source>
</evidence>
<name>A0A2T9Z6S9_9FUNG</name>
<keyword evidence="3" id="KW-1185">Reference proteome</keyword>
<dbReference type="EMBL" id="MBFS01002106">
    <property type="protein sequence ID" value="PVV00306.1"/>
    <property type="molecule type" value="Genomic_DNA"/>
</dbReference>